<gene>
    <name evidence="1" type="ORF">BABINDRAFT_161063</name>
</gene>
<dbReference type="RefSeq" id="XP_018986197.1">
    <property type="nucleotide sequence ID" value="XM_019128627.1"/>
</dbReference>
<organism evidence="1 2">
    <name type="scientific">Babjeviella inositovora NRRL Y-12698</name>
    <dbReference type="NCBI Taxonomy" id="984486"/>
    <lineage>
        <taxon>Eukaryota</taxon>
        <taxon>Fungi</taxon>
        <taxon>Dikarya</taxon>
        <taxon>Ascomycota</taxon>
        <taxon>Saccharomycotina</taxon>
        <taxon>Pichiomycetes</taxon>
        <taxon>Serinales incertae sedis</taxon>
        <taxon>Babjeviella</taxon>
    </lineage>
</organism>
<dbReference type="GeneID" id="30146480"/>
<keyword evidence="2" id="KW-1185">Reference proteome</keyword>
<proteinExistence type="predicted"/>
<reference evidence="2" key="1">
    <citation type="submission" date="2016-05" db="EMBL/GenBank/DDBJ databases">
        <title>Comparative genomics of biotechnologically important yeasts.</title>
        <authorList>
            <consortium name="DOE Joint Genome Institute"/>
            <person name="Riley R."/>
            <person name="Haridas S."/>
            <person name="Wolfe K.H."/>
            <person name="Lopes M.R."/>
            <person name="Hittinger C.T."/>
            <person name="Goker M."/>
            <person name="Salamov A."/>
            <person name="Wisecaver J."/>
            <person name="Long T.M."/>
            <person name="Aerts A.L."/>
            <person name="Barry K."/>
            <person name="Choi C."/>
            <person name="Clum A."/>
            <person name="Coughlan A.Y."/>
            <person name="Deshpande S."/>
            <person name="Douglass A.P."/>
            <person name="Hanson S.J."/>
            <person name="Klenk H.-P."/>
            <person name="Labutti K."/>
            <person name="Lapidus A."/>
            <person name="Lindquist E."/>
            <person name="Lipzen A."/>
            <person name="Meier-Kolthoff J.P."/>
            <person name="Ohm R.A."/>
            <person name="Otillar R.P."/>
            <person name="Pangilinan J."/>
            <person name="Peng Y."/>
            <person name="Rokas A."/>
            <person name="Rosa C.A."/>
            <person name="Scheuner C."/>
            <person name="Sibirny A.A."/>
            <person name="Slot J.C."/>
            <person name="Stielow J.B."/>
            <person name="Sun H."/>
            <person name="Kurtzman C.P."/>
            <person name="Blackwell M."/>
            <person name="Grigoriev I.V."/>
            <person name="Jeffries T.W."/>
        </authorList>
    </citation>
    <scope>NUCLEOTIDE SEQUENCE [LARGE SCALE GENOMIC DNA]</scope>
    <source>
        <strain evidence="2">NRRL Y-12698</strain>
    </source>
</reference>
<name>A0A1E3QT48_9ASCO</name>
<evidence type="ECO:0000313" key="1">
    <source>
        <dbReference type="EMBL" id="ODQ80869.1"/>
    </source>
</evidence>
<protein>
    <submittedName>
        <fullName evidence="1">Uncharacterized protein</fullName>
    </submittedName>
</protein>
<dbReference type="Proteomes" id="UP000094336">
    <property type="component" value="Unassembled WGS sequence"/>
</dbReference>
<dbReference type="AlphaFoldDB" id="A0A1E3QT48"/>
<evidence type="ECO:0000313" key="2">
    <source>
        <dbReference type="Proteomes" id="UP000094336"/>
    </source>
</evidence>
<accession>A0A1E3QT48</accession>
<sequence length="61" mass="6780">MAENIHFNILSSLSYDEITEGLRYGFSACKGLGACSLESQLSDWFYLAISSARVDTVNLRD</sequence>
<dbReference type="EMBL" id="KV454429">
    <property type="protein sequence ID" value="ODQ80869.1"/>
    <property type="molecule type" value="Genomic_DNA"/>
</dbReference>